<reference evidence="3" key="1">
    <citation type="submission" date="2016-04" db="EMBL/GenBank/DDBJ databases">
        <title>Comparative genomics of biotechnologically important yeasts.</title>
        <authorList>
            <consortium name="DOE Joint Genome Institute"/>
            <person name="Riley R."/>
            <person name="Haridas S."/>
            <person name="Wolfe K.H."/>
            <person name="Lopes M.R."/>
            <person name="Hittinger C.T."/>
            <person name="Goker M."/>
            <person name="Salamov A."/>
            <person name="Wisecaver J."/>
            <person name="Long T.M."/>
            <person name="Aerts A.L."/>
            <person name="Barry K."/>
            <person name="Choi C."/>
            <person name="Clum A."/>
            <person name="Coughlan A.Y."/>
            <person name="Deshpande S."/>
            <person name="Douglass A.P."/>
            <person name="Hanson S.J."/>
            <person name="Klenk H.-P."/>
            <person name="Labutti K."/>
            <person name="Lapidus A."/>
            <person name="Lindquist E."/>
            <person name="Lipzen A."/>
            <person name="Meier-Kolthoff J.P."/>
            <person name="Ohm R.A."/>
            <person name="Otillar R.P."/>
            <person name="Pangilinan J."/>
            <person name="Peng Y."/>
            <person name="Rokas A."/>
            <person name="Rosa C.A."/>
            <person name="Scheuner C."/>
            <person name="Sibirny A.A."/>
            <person name="Slot J.C."/>
            <person name="Stielow J.B."/>
            <person name="Sun H."/>
            <person name="Kurtzman C.P."/>
            <person name="Blackwell M."/>
            <person name="Grigoriev I.V."/>
            <person name="Jeffries T.W."/>
        </authorList>
    </citation>
    <scope>NUCLEOTIDE SEQUENCE [LARGE SCALE GENOMIC DNA]</scope>
    <source>
        <strain evidence="3">NRRL YB-2248</strain>
    </source>
</reference>
<dbReference type="AlphaFoldDB" id="A0A1E4SVF7"/>
<dbReference type="EMBL" id="KV453864">
    <property type="protein sequence ID" value="ODV83437.1"/>
    <property type="molecule type" value="Genomic_DNA"/>
</dbReference>
<evidence type="ECO:0000313" key="2">
    <source>
        <dbReference type="EMBL" id="ODV83437.1"/>
    </source>
</evidence>
<organism evidence="2 3">
    <name type="scientific">[Candida] arabinofermentans NRRL YB-2248</name>
    <dbReference type="NCBI Taxonomy" id="983967"/>
    <lineage>
        <taxon>Eukaryota</taxon>
        <taxon>Fungi</taxon>
        <taxon>Dikarya</taxon>
        <taxon>Ascomycota</taxon>
        <taxon>Saccharomycotina</taxon>
        <taxon>Pichiomycetes</taxon>
        <taxon>Pichiales</taxon>
        <taxon>Pichiaceae</taxon>
        <taxon>Ogataea</taxon>
        <taxon>Ogataea/Candida clade</taxon>
    </lineage>
</organism>
<keyword evidence="3" id="KW-1185">Reference proteome</keyword>
<accession>A0A1E4SVF7</accession>
<feature type="region of interest" description="Disordered" evidence="1">
    <location>
        <begin position="85"/>
        <end position="104"/>
    </location>
</feature>
<dbReference type="Proteomes" id="UP000094801">
    <property type="component" value="Unassembled WGS sequence"/>
</dbReference>
<evidence type="ECO:0000256" key="1">
    <source>
        <dbReference type="SAM" id="MobiDB-lite"/>
    </source>
</evidence>
<name>A0A1E4SVF7_9ASCO</name>
<proteinExistence type="predicted"/>
<protein>
    <submittedName>
        <fullName evidence="2">Uncharacterized protein</fullName>
    </submittedName>
</protein>
<sequence length="104" mass="11776">MKDNIAELIVDGTAVNAASREDGLLFVRETGTRREMVFLSDETIGSKEIMDIHVRYGHASLKNMRLYTGRSVSWNKLREVPSECESCASNDRLSHGKRPNSEYQ</sequence>
<gene>
    <name evidence="2" type="ORF">CANARDRAFT_9671</name>
</gene>
<evidence type="ECO:0000313" key="3">
    <source>
        <dbReference type="Proteomes" id="UP000094801"/>
    </source>
</evidence>